<sequence>MADVCDTEVLIIGAGPTGLTLACDLARRGIAHRIVERGPVPNRATRAKTIQPRSLEVLDDLGAVDHVLRRGVAELPLRFHEPSGVVVDKPSISARASTSFHTPYPDALWIGQFDVESALRQRLEELGGRVEFGVEMAGIDQDDDAVTVTLRTPDGEQTARARYVVGADGGRSSARKHIGLPLVGKTYEQQRWYLGDVTGPDLDRGHMHIWPSERGMLGLTPLGSDVWQFQSPILPGEEPGTPSLEFYQRLFDERAGHGAVVLKSATWLSVYRVNARVVENYRQGRVLLAGDAAHVHSAAGGQGMNTGIQDAYNLGWKLAGVLDGAPPALLDTYAAERIPIARTVLEMSMSKMLRVMGQVGRGSGDGLGSALADIGDGAMNSGLGVHYRTSPVNYRHGRATSGPVAGDRAPNAGGLEGVAFSGDLFDLMGGPYWSLVVHEHTDPVVLDDAEPRHLRVHRIGWAPGSGLVDARGEFRRVYRPHPGELILIRPDGYIAARTSVGQGREADLIDHLAPFWPIGNPARPR</sequence>
<dbReference type="PRINTS" id="PR00420">
    <property type="entry name" value="RNGMNOXGNASE"/>
</dbReference>
<dbReference type="Gene3D" id="3.30.70.2450">
    <property type="match status" value="1"/>
</dbReference>
<protein>
    <submittedName>
        <fullName evidence="5">FAD-dependent monooxygenase</fullName>
    </submittedName>
</protein>
<name>A0ABU2X901_9ACTN</name>
<dbReference type="SUPFAM" id="SSF51905">
    <property type="entry name" value="FAD/NAD(P)-binding domain"/>
    <property type="match status" value="1"/>
</dbReference>
<evidence type="ECO:0000256" key="3">
    <source>
        <dbReference type="ARBA" id="ARBA00022827"/>
    </source>
</evidence>
<keyword evidence="6" id="KW-1185">Reference proteome</keyword>
<evidence type="ECO:0000313" key="5">
    <source>
        <dbReference type="EMBL" id="MDT0541600.1"/>
    </source>
</evidence>
<dbReference type="InterPro" id="IPR050641">
    <property type="entry name" value="RIFMO-like"/>
</dbReference>
<evidence type="ECO:0000256" key="2">
    <source>
        <dbReference type="ARBA" id="ARBA00022630"/>
    </source>
</evidence>
<reference evidence="5" key="1">
    <citation type="submission" date="2024-05" db="EMBL/GenBank/DDBJ databases">
        <title>30 novel species of actinomycetes from the DSMZ collection.</title>
        <authorList>
            <person name="Nouioui I."/>
        </authorList>
    </citation>
    <scope>NUCLEOTIDE SEQUENCE</scope>
    <source>
        <strain evidence="5">DSM 41529</strain>
    </source>
</reference>
<dbReference type="InterPro" id="IPR002938">
    <property type="entry name" value="FAD-bd"/>
</dbReference>
<dbReference type="RefSeq" id="WP_311721873.1">
    <property type="nucleotide sequence ID" value="NZ_JAVRFD010000001.1"/>
</dbReference>
<evidence type="ECO:0000259" key="4">
    <source>
        <dbReference type="Pfam" id="PF01494"/>
    </source>
</evidence>
<dbReference type="NCBIfam" id="NF004832">
    <property type="entry name" value="PRK06184.1"/>
    <property type="match status" value="1"/>
</dbReference>
<dbReference type="PANTHER" id="PTHR43004">
    <property type="entry name" value="TRK SYSTEM POTASSIUM UPTAKE PROTEIN"/>
    <property type="match status" value="1"/>
</dbReference>
<feature type="domain" description="FAD-binding" evidence="4">
    <location>
        <begin position="6"/>
        <end position="347"/>
    </location>
</feature>
<dbReference type="Gene3D" id="3.40.30.120">
    <property type="match status" value="1"/>
</dbReference>
<dbReference type="GO" id="GO:0004497">
    <property type="term" value="F:monooxygenase activity"/>
    <property type="evidence" value="ECO:0007669"/>
    <property type="project" value="UniProtKB-KW"/>
</dbReference>
<dbReference type="Gene3D" id="3.50.50.60">
    <property type="entry name" value="FAD/NAD(P)-binding domain"/>
    <property type="match status" value="1"/>
</dbReference>
<keyword evidence="3" id="KW-0274">FAD</keyword>
<dbReference type="PANTHER" id="PTHR43004:SF19">
    <property type="entry name" value="BINDING MONOOXYGENASE, PUTATIVE (JCVI)-RELATED"/>
    <property type="match status" value="1"/>
</dbReference>
<evidence type="ECO:0000256" key="1">
    <source>
        <dbReference type="ARBA" id="ARBA00001974"/>
    </source>
</evidence>
<keyword evidence="5" id="KW-0560">Oxidoreductase</keyword>
<keyword evidence="2" id="KW-0285">Flavoprotein</keyword>
<proteinExistence type="predicted"/>
<comment type="caution">
    <text evidence="5">The sequence shown here is derived from an EMBL/GenBank/DDBJ whole genome shotgun (WGS) entry which is preliminary data.</text>
</comment>
<dbReference type="EMBL" id="JAVRFD010000001">
    <property type="protein sequence ID" value="MDT0541600.1"/>
    <property type="molecule type" value="Genomic_DNA"/>
</dbReference>
<dbReference type="InterPro" id="IPR036188">
    <property type="entry name" value="FAD/NAD-bd_sf"/>
</dbReference>
<evidence type="ECO:0000313" key="6">
    <source>
        <dbReference type="Proteomes" id="UP001180754"/>
    </source>
</evidence>
<dbReference type="Proteomes" id="UP001180754">
    <property type="component" value="Unassembled WGS sequence"/>
</dbReference>
<accession>A0ABU2X901</accession>
<keyword evidence="5" id="KW-0503">Monooxygenase</keyword>
<dbReference type="Pfam" id="PF01494">
    <property type="entry name" value="FAD_binding_3"/>
    <property type="match status" value="1"/>
</dbReference>
<comment type="cofactor">
    <cofactor evidence="1">
        <name>FAD</name>
        <dbReference type="ChEBI" id="CHEBI:57692"/>
    </cofactor>
</comment>
<organism evidence="5 6">
    <name type="scientific">Streptomyces lonegramiae</name>
    <dbReference type="NCBI Taxonomy" id="3075524"/>
    <lineage>
        <taxon>Bacteria</taxon>
        <taxon>Bacillati</taxon>
        <taxon>Actinomycetota</taxon>
        <taxon>Actinomycetes</taxon>
        <taxon>Kitasatosporales</taxon>
        <taxon>Streptomycetaceae</taxon>
        <taxon>Streptomyces</taxon>
    </lineage>
</organism>
<gene>
    <name evidence="5" type="ORF">RND15_02570</name>
</gene>